<dbReference type="AlphaFoldDB" id="A0A1I3AQ25"/>
<feature type="domain" description="Amidase" evidence="1">
    <location>
        <begin position="26"/>
        <end position="451"/>
    </location>
</feature>
<evidence type="ECO:0000313" key="3">
    <source>
        <dbReference type="EMBL" id="TFB88055.1"/>
    </source>
</evidence>
<dbReference type="PROSITE" id="PS00571">
    <property type="entry name" value="AMIDASES"/>
    <property type="match status" value="1"/>
</dbReference>
<dbReference type="InterPro" id="IPR036928">
    <property type="entry name" value="AS_sf"/>
</dbReference>
<reference evidence="2 4" key="1">
    <citation type="submission" date="2016-10" db="EMBL/GenBank/DDBJ databases">
        <authorList>
            <person name="Varghese N."/>
            <person name="Submissions S."/>
        </authorList>
    </citation>
    <scope>NUCLEOTIDE SEQUENCE [LARGE SCALE GENOMIC DNA]</scope>
    <source>
        <strain evidence="2 4">GMCC 1.11211</strain>
    </source>
</reference>
<dbReference type="SUPFAM" id="SSF75304">
    <property type="entry name" value="Amidase signature (AS) enzymes"/>
    <property type="match status" value="1"/>
</dbReference>
<dbReference type="EMBL" id="SOFE01000004">
    <property type="protein sequence ID" value="TFB88055.1"/>
    <property type="molecule type" value="Genomic_DNA"/>
</dbReference>
<dbReference type="GO" id="GO:0003824">
    <property type="term" value="F:catalytic activity"/>
    <property type="evidence" value="ECO:0007669"/>
    <property type="project" value="InterPro"/>
</dbReference>
<evidence type="ECO:0000259" key="1">
    <source>
        <dbReference type="Pfam" id="PF01425"/>
    </source>
</evidence>
<proteinExistence type="predicted"/>
<dbReference type="InterPro" id="IPR020556">
    <property type="entry name" value="Amidase_CS"/>
</dbReference>
<dbReference type="Gene3D" id="3.90.1300.10">
    <property type="entry name" value="Amidase signature (AS) domain"/>
    <property type="match status" value="1"/>
</dbReference>
<reference evidence="3 5" key="2">
    <citation type="submission" date="2019-03" db="EMBL/GenBank/DDBJ databases">
        <title>Genomics of glacier-inhabiting Cryobacterium strains.</title>
        <authorList>
            <person name="Liu Q."/>
            <person name="Xin Y.-H."/>
        </authorList>
    </citation>
    <scope>NUCLEOTIDE SEQUENCE [LARGE SCALE GENOMIC DNA]</scope>
    <source>
        <strain evidence="3 5">Hh34</strain>
    </source>
</reference>
<dbReference type="Proteomes" id="UP000297963">
    <property type="component" value="Unassembled WGS sequence"/>
</dbReference>
<dbReference type="STRING" id="995038.SAMN05216274_10733"/>
<protein>
    <submittedName>
        <fullName evidence="3">Amidase</fullName>
    </submittedName>
</protein>
<dbReference type="EMBL" id="FOPW01000007">
    <property type="protein sequence ID" value="SFH51896.1"/>
    <property type="molecule type" value="Genomic_DNA"/>
</dbReference>
<evidence type="ECO:0000313" key="4">
    <source>
        <dbReference type="Proteomes" id="UP000199681"/>
    </source>
</evidence>
<dbReference type="PANTHER" id="PTHR11895:SF76">
    <property type="entry name" value="INDOLEACETAMIDE HYDROLASE"/>
    <property type="match status" value="1"/>
</dbReference>
<gene>
    <name evidence="3" type="ORF">E3O11_02990</name>
    <name evidence="2" type="ORF">SAMN05216274_10733</name>
</gene>
<name>A0A1I3AQ25_9MICO</name>
<dbReference type="InterPro" id="IPR023631">
    <property type="entry name" value="Amidase_dom"/>
</dbReference>
<evidence type="ECO:0000313" key="2">
    <source>
        <dbReference type="EMBL" id="SFH51896.1"/>
    </source>
</evidence>
<accession>A0A1I3AQ25</accession>
<keyword evidence="4" id="KW-1185">Reference proteome</keyword>
<comment type="caution">
    <text evidence="3">The sequence shown here is derived from an EMBL/GenBank/DDBJ whole genome shotgun (WGS) entry which is preliminary data.</text>
</comment>
<dbReference type="InterPro" id="IPR000120">
    <property type="entry name" value="Amidase"/>
</dbReference>
<dbReference type="Proteomes" id="UP000199681">
    <property type="component" value="Unassembled WGS sequence"/>
</dbReference>
<dbReference type="Pfam" id="PF01425">
    <property type="entry name" value="Amidase"/>
    <property type="match status" value="1"/>
</dbReference>
<dbReference type="RefSeq" id="WP_092449516.1">
    <property type="nucleotide sequence ID" value="NZ_BKAC01000006.1"/>
</dbReference>
<dbReference type="NCBIfam" id="NF005686">
    <property type="entry name" value="PRK07486.1"/>
    <property type="match status" value="1"/>
</dbReference>
<sequence>MDNEINNLSARSLASAIHGRKISAREALDAHLAQIDAVNPAINAIVTLDREAALAAATAADELTVSGVDLPPLHGIPMTHKDTHNTKGLRTTHGSPVFQDNVPDFDDLIVQRLKSAGVVTTGKSNVPEFAAGSHTFNEVFGTTTNPYATSLSAGGSSGGAAAAIAARIQAFGDGSDMGGSLRIPASFCNIAGFRPSAGIVPMLPSPDVFTWLGRVGPMAREISDIALMMSVIGGAHPRSPITNPVPPARFTEPLERDLTGLRIGYSPDFGIGVPVEPEVRRTLEKQLGVFEQLGARVEQAAPDLREADMVFANVRAMEYALKLGDVVREHGAIVKPEVRWNVEKGWALTSRDWVETTLARTRLEMHVQDFFDRYDVFVSPSTQVLPFDASLRFPTVIDGSELETYLDWMRSACLISATGLPALSVPAGFSDSGLPVGMQMVMNHGEDFELLQVGYAFEQATGFARQAPAPLTS</sequence>
<dbReference type="PANTHER" id="PTHR11895">
    <property type="entry name" value="TRANSAMIDASE"/>
    <property type="match status" value="1"/>
</dbReference>
<evidence type="ECO:0000313" key="5">
    <source>
        <dbReference type="Proteomes" id="UP000297963"/>
    </source>
</evidence>
<organism evidence="3 5">
    <name type="scientific">Cryobacterium levicorallinum</name>
    <dbReference type="NCBI Taxonomy" id="995038"/>
    <lineage>
        <taxon>Bacteria</taxon>
        <taxon>Bacillati</taxon>
        <taxon>Actinomycetota</taxon>
        <taxon>Actinomycetes</taxon>
        <taxon>Micrococcales</taxon>
        <taxon>Microbacteriaceae</taxon>
        <taxon>Cryobacterium</taxon>
    </lineage>
</organism>